<dbReference type="RefSeq" id="WP_019964796.1">
    <property type="nucleotide sequence ID" value="NZ_UGSK01000001.1"/>
</dbReference>
<reference evidence="1 2" key="1">
    <citation type="submission" date="2018-06" db="EMBL/GenBank/DDBJ databases">
        <authorList>
            <consortium name="Pathogen Informatics"/>
            <person name="Doyle S."/>
        </authorList>
    </citation>
    <scope>NUCLEOTIDE SEQUENCE [LARGE SCALE GENOMIC DNA]</scope>
    <source>
        <strain evidence="1 2">NCTC13350</strain>
    </source>
</reference>
<dbReference type="Proteomes" id="UP000255000">
    <property type="component" value="Unassembled WGS sequence"/>
</dbReference>
<protein>
    <submittedName>
        <fullName evidence="1">Uncharacterized protein</fullName>
    </submittedName>
</protein>
<proteinExistence type="predicted"/>
<dbReference type="EMBL" id="UGSK01000001">
    <property type="protein sequence ID" value="SUB01513.1"/>
    <property type="molecule type" value="Genomic_DNA"/>
</dbReference>
<gene>
    <name evidence="1" type="ORF">NCTC13350_02454</name>
</gene>
<dbReference type="AlphaFoldDB" id="A0A378ZX02"/>
<organism evidence="1 2">
    <name type="scientific">Pannonibacter phragmitetus</name>
    <dbReference type="NCBI Taxonomy" id="121719"/>
    <lineage>
        <taxon>Bacteria</taxon>
        <taxon>Pseudomonadati</taxon>
        <taxon>Pseudomonadota</taxon>
        <taxon>Alphaproteobacteria</taxon>
        <taxon>Hyphomicrobiales</taxon>
        <taxon>Stappiaceae</taxon>
        <taxon>Pannonibacter</taxon>
    </lineage>
</organism>
<sequence length="71" mass="8368">MRYEIQEIADRLRKAREAKLPRKLVLDTAEETVALFMERWETEKINLPMHHDVVETIGKHLETLPIVTGKE</sequence>
<accession>A0A378ZX02</accession>
<name>A0A378ZX02_9HYPH</name>
<evidence type="ECO:0000313" key="1">
    <source>
        <dbReference type="EMBL" id="SUB01513.1"/>
    </source>
</evidence>
<evidence type="ECO:0000313" key="2">
    <source>
        <dbReference type="Proteomes" id="UP000255000"/>
    </source>
</evidence>